<evidence type="ECO:0000256" key="1">
    <source>
        <dbReference type="SAM" id="MobiDB-lite"/>
    </source>
</evidence>
<proteinExistence type="predicted"/>
<dbReference type="OrthoDB" id="8840922at2759"/>
<keyword evidence="3" id="KW-1185">Reference proteome</keyword>
<gene>
    <name evidence="2" type="ORF">HPB48_020785</name>
</gene>
<comment type="caution">
    <text evidence="2">The sequence shown here is derived from an EMBL/GenBank/DDBJ whole genome shotgun (WGS) entry which is preliminary data.</text>
</comment>
<dbReference type="AlphaFoldDB" id="A0A9J6G2C2"/>
<organism evidence="2 3">
    <name type="scientific">Haemaphysalis longicornis</name>
    <name type="common">Bush tick</name>
    <dbReference type="NCBI Taxonomy" id="44386"/>
    <lineage>
        <taxon>Eukaryota</taxon>
        <taxon>Metazoa</taxon>
        <taxon>Ecdysozoa</taxon>
        <taxon>Arthropoda</taxon>
        <taxon>Chelicerata</taxon>
        <taxon>Arachnida</taxon>
        <taxon>Acari</taxon>
        <taxon>Parasitiformes</taxon>
        <taxon>Ixodida</taxon>
        <taxon>Ixodoidea</taxon>
        <taxon>Ixodidae</taxon>
        <taxon>Haemaphysalinae</taxon>
        <taxon>Haemaphysalis</taxon>
    </lineage>
</organism>
<evidence type="ECO:0000313" key="2">
    <source>
        <dbReference type="EMBL" id="KAH9368500.1"/>
    </source>
</evidence>
<dbReference type="Proteomes" id="UP000821853">
    <property type="component" value="Chromosome 2"/>
</dbReference>
<dbReference type="EMBL" id="JABSTR010000004">
    <property type="protein sequence ID" value="KAH9368500.1"/>
    <property type="molecule type" value="Genomic_DNA"/>
</dbReference>
<protein>
    <submittedName>
        <fullName evidence="2">Uncharacterized protein</fullName>
    </submittedName>
</protein>
<sequence length="173" mass="19346">MRGTMIVRPTPADPSGDTVSHGSLQFDRSESLRNGMTAKDKRLHLGELFIFFFRMMPAGLELVLNSVYSRLRTRTRGGGGGVILPHQPLTANVAGLVVRKAAQFWLLSADDVSYFESYDDHTTHLKMLSDRPRMDSYRRAIELNADACIRGAPCWTSGVDRSNIVFQAMDIVR</sequence>
<dbReference type="Gene3D" id="3.40.50.150">
    <property type="entry name" value="Vaccinia Virus protein VP39"/>
    <property type="match status" value="1"/>
</dbReference>
<dbReference type="InterPro" id="IPR029063">
    <property type="entry name" value="SAM-dependent_MTases_sf"/>
</dbReference>
<reference evidence="2 3" key="1">
    <citation type="journal article" date="2020" name="Cell">
        <title>Large-Scale Comparative Analyses of Tick Genomes Elucidate Their Genetic Diversity and Vector Capacities.</title>
        <authorList>
            <consortium name="Tick Genome and Microbiome Consortium (TIGMIC)"/>
            <person name="Jia N."/>
            <person name="Wang J."/>
            <person name="Shi W."/>
            <person name="Du L."/>
            <person name="Sun Y."/>
            <person name="Zhan W."/>
            <person name="Jiang J.F."/>
            <person name="Wang Q."/>
            <person name="Zhang B."/>
            <person name="Ji P."/>
            <person name="Bell-Sakyi L."/>
            <person name="Cui X.M."/>
            <person name="Yuan T.T."/>
            <person name="Jiang B.G."/>
            <person name="Yang W.F."/>
            <person name="Lam T.T."/>
            <person name="Chang Q.C."/>
            <person name="Ding S.J."/>
            <person name="Wang X.J."/>
            <person name="Zhu J.G."/>
            <person name="Ruan X.D."/>
            <person name="Zhao L."/>
            <person name="Wei J.T."/>
            <person name="Ye R.Z."/>
            <person name="Que T.C."/>
            <person name="Du C.H."/>
            <person name="Zhou Y.H."/>
            <person name="Cheng J.X."/>
            <person name="Dai P.F."/>
            <person name="Guo W.B."/>
            <person name="Han X.H."/>
            <person name="Huang E.J."/>
            <person name="Li L.F."/>
            <person name="Wei W."/>
            <person name="Gao Y.C."/>
            <person name="Liu J.Z."/>
            <person name="Shao H.Z."/>
            <person name="Wang X."/>
            <person name="Wang C.C."/>
            <person name="Yang T.C."/>
            <person name="Huo Q.B."/>
            <person name="Li W."/>
            <person name="Chen H.Y."/>
            <person name="Chen S.E."/>
            <person name="Zhou L.G."/>
            <person name="Ni X.B."/>
            <person name="Tian J.H."/>
            <person name="Sheng Y."/>
            <person name="Liu T."/>
            <person name="Pan Y.S."/>
            <person name="Xia L.Y."/>
            <person name="Li J."/>
            <person name="Zhao F."/>
            <person name="Cao W.C."/>
        </authorList>
    </citation>
    <scope>NUCLEOTIDE SEQUENCE [LARGE SCALE GENOMIC DNA]</scope>
    <source>
        <strain evidence="2">HaeL-2018</strain>
    </source>
</reference>
<name>A0A9J6G2C2_HAELO</name>
<accession>A0A9J6G2C2</accession>
<feature type="region of interest" description="Disordered" evidence="1">
    <location>
        <begin position="1"/>
        <end position="23"/>
    </location>
</feature>
<dbReference type="VEuPathDB" id="VectorBase:HLOH_043640"/>
<evidence type="ECO:0000313" key="3">
    <source>
        <dbReference type="Proteomes" id="UP000821853"/>
    </source>
</evidence>